<gene>
    <name evidence="1" type="ORF">MUK42_33305</name>
</gene>
<dbReference type="OrthoDB" id="1600564at2759"/>
<evidence type="ECO:0000313" key="2">
    <source>
        <dbReference type="Proteomes" id="UP001055439"/>
    </source>
</evidence>
<dbReference type="Proteomes" id="UP001055439">
    <property type="component" value="Chromosome 2"/>
</dbReference>
<name>A0A9E7JPA9_9LILI</name>
<proteinExistence type="predicted"/>
<organism evidence="1 2">
    <name type="scientific">Musa troglodytarum</name>
    <name type="common">fe'i banana</name>
    <dbReference type="NCBI Taxonomy" id="320322"/>
    <lineage>
        <taxon>Eukaryota</taxon>
        <taxon>Viridiplantae</taxon>
        <taxon>Streptophyta</taxon>
        <taxon>Embryophyta</taxon>
        <taxon>Tracheophyta</taxon>
        <taxon>Spermatophyta</taxon>
        <taxon>Magnoliopsida</taxon>
        <taxon>Liliopsida</taxon>
        <taxon>Zingiberales</taxon>
        <taxon>Musaceae</taxon>
        <taxon>Musa</taxon>
    </lineage>
</organism>
<keyword evidence="2" id="KW-1185">Reference proteome</keyword>
<sequence>MPPAEAKGRYNYSFDTLHLLLHTIEWFLHACLNREHGDHWANPLITTHSLQPTTPCMPAPKPAAMSISRLETVPPTPSRSKKKPLQK</sequence>
<reference evidence="1" key="1">
    <citation type="submission" date="2022-05" db="EMBL/GenBank/DDBJ databases">
        <title>The Musa troglodytarum L. genome provides insights into the mechanism of non-climacteric behaviour and enrichment of carotenoids.</title>
        <authorList>
            <person name="Wang J."/>
        </authorList>
    </citation>
    <scope>NUCLEOTIDE SEQUENCE</scope>
    <source>
        <tissue evidence="1">Leaf</tissue>
    </source>
</reference>
<dbReference type="AlphaFoldDB" id="A0A9E7JPA9"/>
<evidence type="ECO:0000313" key="1">
    <source>
        <dbReference type="EMBL" id="URD88423.1"/>
    </source>
</evidence>
<protein>
    <submittedName>
        <fullName evidence="1">GDSL-like Lipase/Acylhydrolase</fullName>
    </submittedName>
</protein>
<accession>A0A9E7JPA9</accession>
<dbReference type="EMBL" id="CP097504">
    <property type="protein sequence ID" value="URD88423.1"/>
    <property type="molecule type" value="Genomic_DNA"/>
</dbReference>